<reference evidence="2 3" key="1">
    <citation type="submission" date="2019-07" db="EMBL/GenBank/DDBJ databases">
        <title>Complete genome sequence of Comamonas sp. NLF 7-7 isolated from livestock.</title>
        <authorList>
            <person name="Kim D.H."/>
            <person name="Kim J.G."/>
        </authorList>
    </citation>
    <scope>NUCLEOTIDE SEQUENCE [LARGE SCALE GENOMIC DNA]</scope>
    <source>
        <strain evidence="2 3">NLF 7-7</strain>
    </source>
</reference>
<dbReference type="KEGG" id="cof:FOZ74_01375"/>
<sequence length="94" mass="10271">MKPAPRQQEMPRAGQAITCLFWEIDHEIFRRIGFARGCWRAGRLWGQTGTRPRTGSGCARRGTGPVQLRRRGGCGQGRGQGRGGCGCPGRFGGR</sequence>
<dbReference type="AlphaFoldDB" id="A0A5B8RRW6"/>
<accession>A0A5B8RRW6</accession>
<dbReference type="EMBL" id="CP042344">
    <property type="protein sequence ID" value="QEA11793.1"/>
    <property type="molecule type" value="Genomic_DNA"/>
</dbReference>
<feature type="region of interest" description="Disordered" evidence="1">
    <location>
        <begin position="69"/>
        <end position="94"/>
    </location>
</feature>
<organism evidence="2 3">
    <name type="scientific">Comamonas flocculans</name>
    <dbReference type="NCBI Taxonomy" id="2597701"/>
    <lineage>
        <taxon>Bacteria</taxon>
        <taxon>Pseudomonadati</taxon>
        <taxon>Pseudomonadota</taxon>
        <taxon>Betaproteobacteria</taxon>
        <taxon>Burkholderiales</taxon>
        <taxon>Comamonadaceae</taxon>
        <taxon>Comamonas</taxon>
    </lineage>
</organism>
<name>A0A5B8RRW6_9BURK</name>
<gene>
    <name evidence="2" type="ORF">FOZ74_01375</name>
</gene>
<feature type="compositionally biased region" description="Gly residues" evidence="1">
    <location>
        <begin position="73"/>
        <end position="94"/>
    </location>
</feature>
<evidence type="ECO:0000313" key="2">
    <source>
        <dbReference type="EMBL" id="QEA11793.1"/>
    </source>
</evidence>
<dbReference type="Proteomes" id="UP000321199">
    <property type="component" value="Chromosome"/>
</dbReference>
<proteinExistence type="predicted"/>
<evidence type="ECO:0000313" key="3">
    <source>
        <dbReference type="Proteomes" id="UP000321199"/>
    </source>
</evidence>
<protein>
    <submittedName>
        <fullName evidence="2">Uncharacterized protein</fullName>
    </submittedName>
</protein>
<evidence type="ECO:0000256" key="1">
    <source>
        <dbReference type="SAM" id="MobiDB-lite"/>
    </source>
</evidence>
<keyword evidence="3" id="KW-1185">Reference proteome</keyword>